<feature type="compositionally biased region" description="Low complexity" evidence="1">
    <location>
        <begin position="572"/>
        <end position="611"/>
    </location>
</feature>
<reference evidence="3 4" key="1">
    <citation type="submission" date="2018-08" db="EMBL/GenBank/DDBJ databases">
        <title>Sequencing the genomes of 1000 actinobacteria strains.</title>
        <authorList>
            <person name="Klenk H.-P."/>
        </authorList>
    </citation>
    <scope>NUCLEOTIDE SEQUENCE [LARGE SCALE GENOMIC DNA]</scope>
    <source>
        <strain evidence="3 4">DSM 22967</strain>
    </source>
</reference>
<feature type="region of interest" description="Disordered" evidence="1">
    <location>
        <begin position="569"/>
        <end position="617"/>
    </location>
</feature>
<dbReference type="EMBL" id="QTUA01000002">
    <property type="protein sequence ID" value="REF24647.1"/>
    <property type="molecule type" value="Genomic_DNA"/>
</dbReference>
<evidence type="ECO:0000256" key="2">
    <source>
        <dbReference type="SAM" id="Phobius"/>
    </source>
</evidence>
<sequence length="617" mass="62536">MCGRFWHECSVPLLGGGVWPRTPPFPPCRAWGSPPKKVLSPLLGPAGCSTLVGDGAMKRRAAMKNVESTAGSAPAVPLYPVLSAEVDDQGQAWFQGRRVELENGEEPPAAVMRVAAQAAAAREGAVKAVRVRAAMGGQEWPLIVDATGQVWDAPVVTRSAVSRRQKAGLVALLTGVLAIPVGGAASIVGSRMSDSEPSTRTVRTVTVAAPSATATQLPVLSPSGEQMVAMWSSDALGNSGAGSLGASSTSSPAVALGSCVATVMRSGRDSAVRCLRADNGAQVWSVRVDASGTSLWPSGDGVVVTSSSQVRVLDARGRTRASRTLGNGERPLLLGSGVAVQVSRTTVLIDQAGRWVPRVVPVGASVVGTHGEAAVVADRSGQVWSVTDGRVAPAAARLAAPVQGAKPAGVLGLTPDGFLYGWESPARELVVQRFRVSAPTRPVMTARVPGGTGVGSGWSASTVSGKAVVSPGGRLAVIEDYLVDLFSGQARVLPKGWLTTRVLDEQVFGQASGSSVVVDAQGRTLWSVDAPSGVDVGVPAAQISGVSFIPASVGSETRLYATRTVLPGGAGSASSPSSVPSSTATSSSLPSGRSATAQTPSSSVRPSSTASKGGGAK</sequence>
<feature type="transmembrane region" description="Helical" evidence="2">
    <location>
        <begin position="167"/>
        <end position="188"/>
    </location>
</feature>
<dbReference type="Proteomes" id="UP000256253">
    <property type="component" value="Unassembled WGS sequence"/>
</dbReference>
<accession>A0A3D9U627</accession>
<keyword evidence="2" id="KW-0812">Transmembrane</keyword>
<evidence type="ECO:0000313" key="4">
    <source>
        <dbReference type="Proteomes" id="UP000256253"/>
    </source>
</evidence>
<evidence type="ECO:0000256" key="1">
    <source>
        <dbReference type="SAM" id="MobiDB-lite"/>
    </source>
</evidence>
<keyword evidence="4" id="KW-1185">Reference proteome</keyword>
<keyword evidence="2" id="KW-1133">Transmembrane helix</keyword>
<gene>
    <name evidence="3" type="ORF">DFJ65_3433</name>
</gene>
<name>A0A3D9U627_9MICO</name>
<proteinExistence type="predicted"/>
<dbReference type="AlphaFoldDB" id="A0A3D9U627"/>
<keyword evidence="2" id="KW-0472">Membrane</keyword>
<evidence type="ECO:0000313" key="3">
    <source>
        <dbReference type="EMBL" id="REF24647.1"/>
    </source>
</evidence>
<comment type="caution">
    <text evidence="3">The sequence shown here is derived from an EMBL/GenBank/DDBJ whole genome shotgun (WGS) entry which is preliminary data.</text>
</comment>
<organism evidence="3 4">
    <name type="scientific">Calidifontibacter indicus</name>
    <dbReference type="NCBI Taxonomy" id="419650"/>
    <lineage>
        <taxon>Bacteria</taxon>
        <taxon>Bacillati</taxon>
        <taxon>Actinomycetota</taxon>
        <taxon>Actinomycetes</taxon>
        <taxon>Micrococcales</taxon>
        <taxon>Dermacoccaceae</taxon>
        <taxon>Calidifontibacter</taxon>
    </lineage>
</organism>
<protein>
    <submittedName>
        <fullName evidence="3">Uncharacterized protein</fullName>
    </submittedName>
</protein>